<feature type="transmembrane region" description="Helical" evidence="2">
    <location>
        <begin position="95"/>
        <end position="120"/>
    </location>
</feature>
<sequence length="736" mass="81194">MFPFQSARTDHRSVAYTNLVTNQSYNVGESIEEHHINQLSSNVSDTDGNDSHDSTVRNSMTSPHLKDDLPKTYTGPAVEGWPTAPRKLRGFSVQLLIGDTLLILLPVAFLALGISAWQLNGKELSSNGQAVERAMSLGPTIYPLAFAAISGRCLRSIAVRLAERGTTLLMLERLLGSQSLVSAIGTAWSLRSANSISICLLLLWALSPLGGQSSLRLLHQTNSTVSENGTIYYSNPVAPIDIEEAGNWLPIVSTVLTASLAASVEDRARSVDSWNHPRVPRLDTIEQKAVTDALEETWIDVDSSKNQTYSSWTGINVQGLRQTTHAAFQVKHNYMYLDCPPPSIDTPENTLDGLYASNMAVFPRLARTEANQSASDTLTNVSIAGSTVSEVSSQSFFLRAAKLTNSTDGTPNMTTPWFFLDREPISFLFGLHISGRQNANTNLPMESLFVMYTCSLHIITVDVQIVCRSGDCSVTRLRRIPNESASSLEAACETGPFHRIGCMTNATNTVFQFLRYLPTSVASLFSHYKDQATTNGAFTRWLMGSDDPFGALKLLSLATITDRERINRLTTMLNTYFQGCSWGYQVTRAALYDKPDYPWAGERDSRSPDRWISASDAIFSDLVPVYRADVGWIMSLLLISLILLMLGIVNLAHSLTTIAPDIFYYASSLARENPYTNTPDGGTALSGSERSRLLKNMKLQVADVSPESQYGYVAVKSVESQEDFLPSRLRKDRMYW</sequence>
<feature type="transmembrane region" description="Helical" evidence="2">
    <location>
        <begin position="630"/>
        <end position="652"/>
    </location>
</feature>
<gene>
    <name evidence="3" type="ORF">M421DRAFT_398148</name>
</gene>
<reference evidence="3" key="1">
    <citation type="journal article" date="2020" name="Stud. Mycol.">
        <title>101 Dothideomycetes genomes: a test case for predicting lifestyles and emergence of pathogens.</title>
        <authorList>
            <person name="Haridas S."/>
            <person name="Albert R."/>
            <person name="Binder M."/>
            <person name="Bloem J."/>
            <person name="Labutti K."/>
            <person name="Salamov A."/>
            <person name="Andreopoulos B."/>
            <person name="Baker S."/>
            <person name="Barry K."/>
            <person name="Bills G."/>
            <person name="Bluhm B."/>
            <person name="Cannon C."/>
            <person name="Castanera R."/>
            <person name="Culley D."/>
            <person name="Daum C."/>
            <person name="Ezra D."/>
            <person name="Gonzalez J."/>
            <person name="Henrissat B."/>
            <person name="Kuo A."/>
            <person name="Liang C."/>
            <person name="Lipzen A."/>
            <person name="Lutzoni F."/>
            <person name="Magnuson J."/>
            <person name="Mondo S."/>
            <person name="Nolan M."/>
            <person name="Ohm R."/>
            <person name="Pangilinan J."/>
            <person name="Park H.-J."/>
            <person name="Ramirez L."/>
            <person name="Alfaro M."/>
            <person name="Sun H."/>
            <person name="Tritt A."/>
            <person name="Yoshinaga Y."/>
            <person name="Zwiers L.-H."/>
            <person name="Turgeon B."/>
            <person name="Goodwin S."/>
            <person name="Spatafora J."/>
            <person name="Crous P."/>
            <person name="Grigoriev I."/>
        </authorList>
    </citation>
    <scope>NUCLEOTIDE SEQUENCE</scope>
    <source>
        <strain evidence="3">CBS 183.55</strain>
    </source>
</reference>
<keyword evidence="2" id="KW-1133">Transmembrane helix</keyword>
<dbReference type="EMBL" id="ML978982">
    <property type="protein sequence ID" value="KAF1925615.1"/>
    <property type="molecule type" value="Genomic_DNA"/>
</dbReference>
<protein>
    <submittedName>
        <fullName evidence="3">Uncharacterized protein</fullName>
    </submittedName>
</protein>
<dbReference type="AlphaFoldDB" id="A0A6A5RBK2"/>
<proteinExistence type="predicted"/>
<feature type="region of interest" description="Disordered" evidence="1">
    <location>
        <begin position="40"/>
        <end position="71"/>
    </location>
</feature>
<accession>A0A6A5RBK2</accession>
<evidence type="ECO:0000256" key="2">
    <source>
        <dbReference type="SAM" id="Phobius"/>
    </source>
</evidence>
<dbReference type="RefSeq" id="XP_033445867.1">
    <property type="nucleotide sequence ID" value="XM_033590154.1"/>
</dbReference>
<keyword evidence="2" id="KW-0812">Transmembrane</keyword>
<evidence type="ECO:0000313" key="3">
    <source>
        <dbReference type="EMBL" id="KAF1925615.1"/>
    </source>
</evidence>
<evidence type="ECO:0000256" key="1">
    <source>
        <dbReference type="SAM" id="MobiDB-lite"/>
    </source>
</evidence>
<dbReference type="Proteomes" id="UP000800082">
    <property type="component" value="Unassembled WGS sequence"/>
</dbReference>
<keyword evidence="4" id="KW-1185">Reference proteome</keyword>
<keyword evidence="2" id="KW-0472">Membrane</keyword>
<organism evidence="3 4">
    <name type="scientific">Didymella exigua CBS 183.55</name>
    <dbReference type="NCBI Taxonomy" id="1150837"/>
    <lineage>
        <taxon>Eukaryota</taxon>
        <taxon>Fungi</taxon>
        <taxon>Dikarya</taxon>
        <taxon>Ascomycota</taxon>
        <taxon>Pezizomycotina</taxon>
        <taxon>Dothideomycetes</taxon>
        <taxon>Pleosporomycetidae</taxon>
        <taxon>Pleosporales</taxon>
        <taxon>Pleosporineae</taxon>
        <taxon>Didymellaceae</taxon>
        <taxon>Didymella</taxon>
    </lineage>
</organism>
<dbReference type="OrthoDB" id="3692311at2759"/>
<dbReference type="GeneID" id="54347812"/>
<name>A0A6A5RBK2_9PLEO</name>
<evidence type="ECO:0000313" key="4">
    <source>
        <dbReference type="Proteomes" id="UP000800082"/>
    </source>
</evidence>